<dbReference type="GeneID" id="301327594"/>
<dbReference type="OrthoDB" id="2381692at2"/>
<evidence type="ECO:0000313" key="2">
    <source>
        <dbReference type="Proteomes" id="UP000035996"/>
    </source>
</evidence>
<accession>A0A0J6CW72</accession>
<gene>
    <name evidence="1" type="ORF">AB986_16280</name>
</gene>
<sequence>MERVTLVTLIIAFFVAFGVIVGGSIIGGIGAFLSGEPPLHWIYIVAQRLKIWAIAAAIGGTFDTINNMERSFLSGSPDEIMRQFLWIFCALGGAQAGMEVINWLTQERSSL</sequence>
<evidence type="ECO:0000313" key="1">
    <source>
        <dbReference type="EMBL" id="KMM37408.1"/>
    </source>
</evidence>
<comment type="caution">
    <text evidence="1">The sequence shown here is derived from an EMBL/GenBank/DDBJ whole genome shotgun (WGS) entry which is preliminary data.</text>
</comment>
<dbReference type="AlphaFoldDB" id="A0A0J6CW72"/>
<reference evidence="1" key="1">
    <citation type="submission" date="2015-06" db="EMBL/GenBank/DDBJ databases">
        <authorList>
            <person name="Liu B."/>
            <person name="Wang J."/>
            <person name="Zhu Y."/>
            <person name="Liu G."/>
            <person name="Chen Q."/>
            <person name="Zheng C."/>
            <person name="Che J."/>
            <person name="Ge C."/>
            <person name="Shi H."/>
            <person name="Pan Z."/>
            <person name="Liu X."/>
        </authorList>
    </citation>
    <scope>NUCLEOTIDE SEQUENCE [LARGE SCALE GENOMIC DNA]</scope>
    <source>
        <strain evidence="1">DSM 16346</strain>
    </source>
</reference>
<dbReference type="STRING" id="157733.AB986_16280"/>
<protein>
    <submittedName>
        <fullName evidence="1">Sporulation protein</fullName>
    </submittedName>
</protein>
<dbReference type="InterPro" id="IPR025689">
    <property type="entry name" value="Spore_YtrH"/>
</dbReference>
<organism evidence="1 2">
    <name type="scientific">Guptibacillus hwajinpoensis</name>
    <dbReference type="NCBI Taxonomy" id="208199"/>
    <lineage>
        <taxon>Bacteria</taxon>
        <taxon>Bacillati</taxon>
        <taxon>Bacillota</taxon>
        <taxon>Bacilli</taxon>
        <taxon>Bacillales</taxon>
        <taxon>Guptibacillaceae</taxon>
        <taxon>Guptibacillus</taxon>
    </lineage>
</organism>
<keyword evidence="2" id="KW-1185">Reference proteome</keyword>
<dbReference type="EMBL" id="LELK01000004">
    <property type="protein sequence ID" value="KMM37408.1"/>
    <property type="molecule type" value="Genomic_DNA"/>
</dbReference>
<dbReference type="PATRIC" id="fig|157733.3.peg.1342"/>
<proteinExistence type="predicted"/>
<dbReference type="Proteomes" id="UP000035996">
    <property type="component" value="Unassembled WGS sequence"/>
</dbReference>
<dbReference type="RefSeq" id="WP_048312358.1">
    <property type="nucleotide sequence ID" value="NZ_CP119526.1"/>
</dbReference>
<name>A0A0J6CW72_9BACL</name>
<dbReference type="Pfam" id="PF14034">
    <property type="entry name" value="Spore_YtrH"/>
    <property type="match status" value="1"/>
</dbReference>